<evidence type="ECO:0000313" key="2">
    <source>
        <dbReference type="Proteomes" id="UP000261080"/>
    </source>
</evidence>
<dbReference type="AlphaFoldDB" id="A0A3E3K401"/>
<evidence type="ECO:0000313" key="1">
    <source>
        <dbReference type="EMBL" id="RGE88798.1"/>
    </source>
</evidence>
<name>A0A3E3K401_9FIRM</name>
<dbReference type="RefSeq" id="WP_024733644.1">
    <property type="nucleotide sequence ID" value="NZ_CALBAT010000009.1"/>
</dbReference>
<dbReference type="OrthoDB" id="2066092at2"/>
<protein>
    <submittedName>
        <fullName evidence="1">Uncharacterized protein</fullName>
    </submittedName>
</protein>
<reference evidence="1 2" key="1">
    <citation type="submission" date="2018-08" db="EMBL/GenBank/DDBJ databases">
        <title>A genome reference for cultivated species of the human gut microbiota.</title>
        <authorList>
            <person name="Zou Y."/>
            <person name="Xue W."/>
            <person name="Luo G."/>
        </authorList>
    </citation>
    <scope>NUCLEOTIDE SEQUENCE [LARGE SCALE GENOMIC DNA]</scope>
    <source>
        <strain evidence="1 2">AF37-2AT</strain>
    </source>
</reference>
<dbReference type="Proteomes" id="UP000261080">
    <property type="component" value="Unassembled WGS sequence"/>
</dbReference>
<proteinExistence type="predicted"/>
<comment type="caution">
    <text evidence="1">The sequence shown here is derived from an EMBL/GenBank/DDBJ whole genome shotgun (WGS) entry which is preliminary data.</text>
</comment>
<organism evidence="1 2">
    <name type="scientific">Sellimonas intestinalis</name>
    <dbReference type="NCBI Taxonomy" id="1653434"/>
    <lineage>
        <taxon>Bacteria</taxon>
        <taxon>Bacillati</taxon>
        <taxon>Bacillota</taxon>
        <taxon>Clostridia</taxon>
        <taxon>Lachnospirales</taxon>
        <taxon>Lachnospiraceae</taxon>
        <taxon>Sellimonas</taxon>
    </lineage>
</organism>
<dbReference type="EMBL" id="QVLX01000002">
    <property type="protein sequence ID" value="RGE88798.1"/>
    <property type="molecule type" value="Genomic_DNA"/>
</dbReference>
<gene>
    <name evidence="1" type="ORF">DW016_04585</name>
</gene>
<keyword evidence="2" id="KW-1185">Reference proteome</keyword>
<accession>A0A3E3K401</accession>
<sequence length="189" mass="22123">MKETNVEVEGIKLAVSMFRKTDPKRCREVLLESIRWLKDRYIRLGEKEDLQKALFHIQAYGDLGFPYQDVETDLLEIFDSLGAKKEVRKAFRKLFCETIVINKSVINRLLGSWNPARQSMRIGDAVNDIIQKVTKKEEGTYLYHCGKQLAQNGEDGLWEHTFRLRIQDGEAIFHNVNQNRYYLLIKEGK</sequence>